<reference evidence="4" key="1">
    <citation type="submission" date="2023-11" db="EMBL/GenBank/DDBJ databases">
        <title>Genome assemblies of two species of porcelain crab, Petrolisthes cinctipes and Petrolisthes manimaculis (Anomura: Porcellanidae).</title>
        <authorList>
            <person name="Angst P."/>
        </authorList>
    </citation>
    <scope>NUCLEOTIDE SEQUENCE</scope>
    <source>
        <strain evidence="4">PB745_02</strain>
        <tissue evidence="4">Gill</tissue>
    </source>
</reference>
<feature type="transmembrane region" description="Helical" evidence="2">
    <location>
        <begin position="234"/>
        <end position="258"/>
    </location>
</feature>
<name>A0AAE1P9T0_9EUCA</name>
<sequence>MGRFVLLFLCCVALSINLAFSLTTYIDEKDQQPGLRHPRDSTNIPREEVVVEARVVREAVEKSSSNSTCRVWETSANVTKIITSEETAYSFFFKPLPGFRRLVFNMLVDNDMDLPGTYEHKEKSVVVNGWELGRDSIDEDGWVPVKVEYYRHRVKWAPDRLGLKVTVGANSSVTRSINTRNRWTHDYEGFVAYMDGRAEFVTGCIPPSVVLPIHHHHLSASHTELQVQHIKSPLLLLVLALGGLLLALTVLIAVFVVVKRRRLSRDGPPPIPKQLPRSTLLKGRGKSKTELDHIYEEFDEDAMAKLRRKLELDTFTCNSEENDNNDDDDEEEEGHYSKPPQPVQVHRGGKLKERLKRKGVSAKKSPKDAVEGAAMSDKATYLNMNLNLQEAKAKAWKEDPKLGTPPEEHYVEMHGIVSRTSSLSNK</sequence>
<evidence type="ECO:0000256" key="3">
    <source>
        <dbReference type="SAM" id="SignalP"/>
    </source>
</evidence>
<feature type="signal peptide" evidence="3">
    <location>
        <begin position="1"/>
        <end position="21"/>
    </location>
</feature>
<comment type="caution">
    <text evidence="4">The sequence shown here is derived from an EMBL/GenBank/DDBJ whole genome shotgun (WGS) entry which is preliminary data.</text>
</comment>
<evidence type="ECO:0000313" key="5">
    <source>
        <dbReference type="Proteomes" id="UP001292094"/>
    </source>
</evidence>
<accession>A0AAE1P9T0</accession>
<keyword evidence="3" id="KW-0732">Signal</keyword>
<keyword evidence="2" id="KW-0472">Membrane</keyword>
<organism evidence="4 5">
    <name type="scientific">Petrolisthes manimaculis</name>
    <dbReference type="NCBI Taxonomy" id="1843537"/>
    <lineage>
        <taxon>Eukaryota</taxon>
        <taxon>Metazoa</taxon>
        <taxon>Ecdysozoa</taxon>
        <taxon>Arthropoda</taxon>
        <taxon>Crustacea</taxon>
        <taxon>Multicrustacea</taxon>
        <taxon>Malacostraca</taxon>
        <taxon>Eumalacostraca</taxon>
        <taxon>Eucarida</taxon>
        <taxon>Decapoda</taxon>
        <taxon>Pleocyemata</taxon>
        <taxon>Anomura</taxon>
        <taxon>Galatheoidea</taxon>
        <taxon>Porcellanidae</taxon>
        <taxon>Petrolisthes</taxon>
    </lineage>
</organism>
<dbReference type="Proteomes" id="UP001292094">
    <property type="component" value="Unassembled WGS sequence"/>
</dbReference>
<evidence type="ECO:0000256" key="2">
    <source>
        <dbReference type="SAM" id="Phobius"/>
    </source>
</evidence>
<evidence type="ECO:0000256" key="1">
    <source>
        <dbReference type="SAM" id="MobiDB-lite"/>
    </source>
</evidence>
<proteinExistence type="predicted"/>
<evidence type="ECO:0000313" key="4">
    <source>
        <dbReference type="EMBL" id="KAK4303569.1"/>
    </source>
</evidence>
<keyword evidence="2" id="KW-1133">Transmembrane helix</keyword>
<protein>
    <submittedName>
        <fullName evidence="4">Uncharacterized protein</fullName>
    </submittedName>
</protein>
<feature type="chain" id="PRO_5041999825" evidence="3">
    <location>
        <begin position="22"/>
        <end position="426"/>
    </location>
</feature>
<feature type="compositionally biased region" description="Acidic residues" evidence="1">
    <location>
        <begin position="320"/>
        <end position="333"/>
    </location>
</feature>
<keyword evidence="5" id="KW-1185">Reference proteome</keyword>
<feature type="region of interest" description="Disordered" evidence="1">
    <location>
        <begin position="266"/>
        <end position="286"/>
    </location>
</feature>
<dbReference type="EMBL" id="JAWZYT010002563">
    <property type="protein sequence ID" value="KAK4303569.1"/>
    <property type="molecule type" value="Genomic_DNA"/>
</dbReference>
<feature type="compositionally biased region" description="Basic residues" evidence="1">
    <location>
        <begin position="347"/>
        <end position="361"/>
    </location>
</feature>
<feature type="region of interest" description="Disordered" evidence="1">
    <location>
        <begin position="317"/>
        <end position="373"/>
    </location>
</feature>
<dbReference type="AlphaFoldDB" id="A0AAE1P9T0"/>
<keyword evidence="2" id="KW-0812">Transmembrane</keyword>
<gene>
    <name evidence="4" type="ORF">Pmani_024427</name>
</gene>